<dbReference type="Pfam" id="PF06817">
    <property type="entry name" value="RVT_thumb"/>
    <property type="match status" value="1"/>
</dbReference>
<feature type="domain" description="Reverse transcriptase thumb" evidence="7">
    <location>
        <begin position="2"/>
        <end position="51"/>
    </location>
</feature>
<dbReference type="Gene3D" id="3.30.70.270">
    <property type="match status" value="1"/>
</dbReference>
<reference evidence="8 9" key="1">
    <citation type="submission" date="2019-09" db="EMBL/GenBank/DDBJ databases">
        <title>Bird 10,000 Genomes (B10K) Project - Family phase.</title>
        <authorList>
            <person name="Zhang G."/>
        </authorList>
    </citation>
    <scope>NUCLEOTIDE SEQUENCE [LARGE SCALE GENOMIC DNA]</scope>
    <source>
        <strain evidence="8">B10K-DU-011-47</strain>
        <tissue evidence="8">Mixed tissue sample</tissue>
    </source>
</reference>
<evidence type="ECO:0000256" key="3">
    <source>
        <dbReference type="ARBA" id="ARBA00022722"/>
    </source>
</evidence>
<evidence type="ECO:0000256" key="1">
    <source>
        <dbReference type="ARBA" id="ARBA00022679"/>
    </source>
</evidence>
<evidence type="ECO:0000256" key="6">
    <source>
        <dbReference type="ARBA" id="ARBA00022918"/>
    </source>
</evidence>
<dbReference type="GO" id="GO:0003964">
    <property type="term" value="F:RNA-directed DNA polymerase activity"/>
    <property type="evidence" value="ECO:0007669"/>
    <property type="project" value="UniProtKB-KW"/>
</dbReference>
<dbReference type="InterPro" id="IPR010661">
    <property type="entry name" value="RVT_thumb"/>
</dbReference>
<evidence type="ECO:0000313" key="9">
    <source>
        <dbReference type="Proteomes" id="UP000557426"/>
    </source>
</evidence>
<dbReference type="GO" id="GO:0016787">
    <property type="term" value="F:hydrolase activity"/>
    <property type="evidence" value="ECO:0007669"/>
    <property type="project" value="UniProtKB-KW"/>
</dbReference>
<proteinExistence type="predicted"/>
<evidence type="ECO:0000256" key="4">
    <source>
        <dbReference type="ARBA" id="ARBA00022759"/>
    </source>
</evidence>
<dbReference type="GO" id="GO:0035613">
    <property type="term" value="F:RNA stem-loop binding"/>
    <property type="evidence" value="ECO:0007669"/>
    <property type="project" value="TreeGrafter"/>
</dbReference>
<accession>A0A7L3FA85</accession>
<keyword evidence="5" id="KW-0378">Hydrolase</keyword>
<evidence type="ECO:0000259" key="7">
    <source>
        <dbReference type="Pfam" id="PF06817"/>
    </source>
</evidence>
<dbReference type="AlphaFoldDB" id="A0A7L3FA85"/>
<evidence type="ECO:0000256" key="2">
    <source>
        <dbReference type="ARBA" id="ARBA00022695"/>
    </source>
</evidence>
<keyword evidence="9" id="KW-1185">Reference proteome</keyword>
<gene>
    <name evidence="8" type="primary">Ervk6_0</name>
    <name evidence="8" type="ORF">ZAPATR_R14317</name>
</gene>
<comment type="caution">
    <text evidence="8">The sequence shown here is derived from an EMBL/GenBank/DDBJ whole genome shotgun (WGS) entry which is preliminary data.</text>
</comment>
<dbReference type="SUPFAM" id="SSF56672">
    <property type="entry name" value="DNA/RNA polymerases"/>
    <property type="match status" value="1"/>
</dbReference>
<dbReference type="Proteomes" id="UP000557426">
    <property type="component" value="Unassembled WGS sequence"/>
</dbReference>
<keyword evidence="6" id="KW-0695">RNA-directed DNA polymerase</keyword>
<protein>
    <submittedName>
        <fullName evidence="8">POK6 protein</fullName>
    </submittedName>
</protein>
<keyword evidence="1" id="KW-0808">Transferase</keyword>
<dbReference type="InterPro" id="IPR043502">
    <property type="entry name" value="DNA/RNA_pol_sf"/>
</dbReference>
<sequence>LQQITLQTDIKTLNDLQKLFGIINWVRPLLGISAEELHPLFKLLEGDMDLIPP</sequence>
<keyword evidence="4" id="KW-0255">Endonuclease</keyword>
<feature type="non-terminal residue" evidence="8">
    <location>
        <position position="53"/>
    </location>
</feature>
<name>A0A7L3FA85_9GRUI</name>
<dbReference type="GO" id="GO:0004519">
    <property type="term" value="F:endonuclease activity"/>
    <property type="evidence" value="ECO:0007669"/>
    <property type="project" value="UniProtKB-KW"/>
</dbReference>
<feature type="non-terminal residue" evidence="8">
    <location>
        <position position="1"/>
    </location>
</feature>
<dbReference type="InterPro" id="IPR043128">
    <property type="entry name" value="Rev_trsase/Diguanyl_cyclase"/>
</dbReference>
<dbReference type="EMBL" id="VZTU01012500">
    <property type="protein sequence ID" value="NXT77804.1"/>
    <property type="molecule type" value="Genomic_DNA"/>
</dbReference>
<evidence type="ECO:0000256" key="5">
    <source>
        <dbReference type="ARBA" id="ARBA00022801"/>
    </source>
</evidence>
<evidence type="ECO:0000313" key="8">
    <source>
        <dbReference type="EMBL" id="NXT77804.1"/>
    </source>
</evidence>
<keyword evidence="3" id="KW-0540">Nuclease</keyword>
<dbReference type="PANTHER" id="PTHR41694">
    <property type="entry name" value="ENDOGENOUS RETROVIRUS GROUP K MEMBER POL PROTEIN"/>
    <property type="match status" value="1"/>
</dbReference>
<organism evidence="8 9">
    <name type="scientific">Zapornia atra</name>
    <name type="common">Henderson crake</name>
    <dbReference type="NCBI Taxonomy" id="2585822"/>
    <lineage>
        <taxon>Eukaryota</taxon>
        <taxon>Metazoa</taxon>
        <taxon>Chordata</taxon>
        <taxon>Craniata</taxon>
        <taxon>Vertebrata</taxon>
        <taxon>Euteleostomi</taxon>
        <taxon>Archelosauria</taxon>
        <taxon>Archosauria</taxon>
        <taxon>Dinosauria</taxon>
        <taxon>Saurischia</taxon>
        <taxon>Theropoda</taxon>
        <taxon>Coelurosauria</taxon>
        <taxon>Aves</taxon>
        <taxon>Neognathae</taxon>
        <taxon>Neoaves</taxon>
        <taxon>Gruiformes</taxon>
        <taxon>Rallidae</taxon>
        <taxon>Zapornia</taxon>
    </lineage>
</organism>
<dbReference type="PANTHER" id="PTHR41694:SF3">
    <property type="entry name" value="RNA-DIRECTED DNA POLYMERASE-RELATED"/>
    <property type="match status" value="1"/>
</dbReference>
<keyword evidence="2" id="KW-0548">Nucleotidyltransferase</keyword>